<dbReference type="InterPro" id="IPR001789">
    <property type="entry name" value="Sig_transdc_resp-reg_receiver"/>
</dbReference>
<dbReference type="InterPro" id="IPR000014">
    <property type="entry name" value="PAS"/>
</dbReference>
<dbReference type="CDD" id="cd17546">
    <property type="entry name" value="REC_hyHK_CKI1_RcsC-like"/>
    <property type="match status" value="1"/>
</dbReference>
<dbReference type="PANTHER" id="PTHR45339:SF1">
    <property type="entry name" value="HYBRID SIGNAL TRANSDUCTION HISTIDINE KINASE J"/>
    <property type="match status" value="1"/>
</dbReference>
<feature type="modified residue" description="4-aspartylphosphate" evidence="8">
    <location>
        <position position="675"/>
    </location>
</feature>
<dbReference type="PROSITE" id="PS50885">
    <property type="entry name" value="HAMP"/>
    <property type="match status" value="1"/>
</dbReference>
<dbReference type="Gene3D" id="3.30.450.20">
    <property type="entry name" value="PAS domain"/>
    <property type="match status" value="1"/>
</dbReference>
<evidence type="ECO:0000259" key="11">
    <source>
        <dbReference type="PROSITE" id="PS50110"/>
    </source>
</evidence>
<feature type="domain" description="HAMP" evidence="13">
    <location>
        <begin position="172"/>
        <end position="226"/>
    </location>
</feature>
<dbReference type="PROSITE" id="PS50109">
    <property type="entry name" value="HIS_KIN"/>
    <property type="match status" value="1"/>
</dbReference>
<dbReference type="Gene3D" id="1.10.287.130">
    <property type="match status" value="1"/>
</dbReference>
<evidence type="ECO:0000256" key="7">
    <source>
        <dbReference type="ARBA" id="ARBA00023012"/>
    </source>
</evidence>
<evidence type="ECO:0000259" key="12">
    <source>
        <dbReference type="PROSITE" id="PS50112"/>
    </source>
</evidence>
<evidence type="ECO:0000259" key="13">
    <source>
        <dbReference type="PROSITE" id="PS50885"/>
    </source>
</evidence>
<keyword evidence="9" id="KW-0812">Transmembrane</keyword>
<dbReference type="RefSeq" id="WP_166823176.1">
    <property type="nucleotide sequence ID" value="NZ_JAAOLX010000002.1"/>
</dbReference>
<feature type="domain" description="PAS" evidence="12">
    <location>
        <begin position="238"/>
        <end position="310"/>
    </location>
</feature>
<keyword evidence="9" id="KW-1133">Transmembrane helix</keyword>
<dbReference type="SUPFAM" id="SSF55785">
    <property type="entry name" value="PYP-like sensor domain (PAS domain)"/>
    <property type="match status" value="1"/>
</dbReference>
<dbReference type="PROSITE" id="PS50110">
    <property type="entry name" value="RESPONSE_REGULATORY"/>
    <property type="match status" value="2"/>
</dbReference>
<dbReference type="Gene3D" id="3.30.565.10">
    <property type="entry name" value="Histidine kinase-like ATPase, C-terminal domain"/>
    <property type="match status" value="1"/>
</dbReference>
<feature type="domain" description="Response regulatory" evidence="11">
    <location>
        <begin position="770"/>
        <end position="887"/>
    </location>
</feature>
<dbReference type="Gene3D" id="3.40.50.2300">
    <property type="match status" value="2"/>
</dbReference>
<dbReference type="InterPro" id="IPR036890">
    <property type="entry name" value="HATPase_C_sf"/>
</dbReference>
<dbReference type="InterPro" id="IPR036097">
    <property type="entry name" value="HisK_dim/P_sf"/>
</dbReference>
<evidence type="ECO:0000256" key="2">
    <source>
        <dbReference type="ARBA" id="ARBA00004370"/>
    </source>
</evidence>
<dbReference type="Pfam" id="PF13188">
    <property type="entry name" value="PAS_8"/>
    <property type="match status" value="1"/>
</dbReference>
<dbReference type="NCBIfam" id="TIGR00229">
    <property type="entry name" value="sensory_box"/>
    <property type="match status" value="1"/>
</dbReference>
<dbReference type="SUPFAM" id="SSF55874">
    <property type="entry name" value="ATPase domain of HSP90 chaperone/DNA topoisomerase II/histidine kinase"/>
    <property type="match status" value="1"/>
</dbReference>
<keyword evidence="9" id="KW-0472">Membrane</keyword>
<organism evidence="14 15">
    <name type="scientific">Iodobacter violaceini</name>
    <dbReference type="NCBI Taxonomy" id="3044271"/>
    <lineage>
        <taxon>Bacteria</taxon>
        <taxon>Pseudomonadati</taxon>
        <taxon>Pseudomonadota</taxon>
        <taxon>Betaproteobacteria</taxon>
        <taxon>Neisseriales</taxon>
        <taxon>Chitinibacteraceae</taxon>
        <taxon>Iodobacter</taxon>
    </lineage>
</organism>
<dbReference type="CDD" id="cd16922">
    <property type="entry name" value="HATPase_EvgS-ArcB-TorS-like"/>
    <property type="match status" value="1"/>
</dbReference>
<dbReference type="InterPro" id="IPR003661">
    <property type="entry name" value="HisK_dim/P_dom"/>
</dbReference>
<dbReference type="Gene3D" id="6.10.340.10">
    <property type="match status" value="1"/>
</dbReference>
<evidence type="ECO:0000256" key="6">
    <source>
        <dbReference type="ARBA" id="ARBA00022777"/>
    </source>
</evidence>
<evidence type="ECO:0000256" key="8">
    <source>
        <dbReference type="PROSITE-ProRule" id="PRU00169"/>
    </source>
</evidence>
<reference evidence="14 15" key="1">
    <citation type="submission" date="2020-03" db="EMBL/GenBank/DDBJ databases">
        <title>Draft genome sequence of environmentally isolated violet-colored cultures.</title>
        <authorList>
            <person name="Wilson H.S."/>
        </authorList>
    </citation>
    <scope>NUCLEOTIDE SEQUENCE [LARGE SCALE GENOMIC DNA]</scope>
    <source>
        <strain evidence="14 15">HSC-16F04</strain>
    </source>
</reference>
<evidence type="ECO:0000256" key="9">
    <source>
        <dbReference type="SAM" id="Phobius"/>
    </source>
</evidence>
<dbReference type="PROSITE" id="PS50112">
    <property type="entry name" value="PAS"/>
    <property type="match status" value="1"/>
</dbReference>
<dbReference type="SMART" id="SM00387">
    <property type="entry name" value="HATPase_c"/>
    <property type="match status" value="1"/>
</dbReference>
<proteinExistence type="predicted"/>
<protein>
    <recommendedName>
        <fullName evidence="3">histidine kinase</fullName>
        <ecNumber evidence="3">2.7.13.3</ecNumber>
    </recommendedName>
</protein>
<evidence type="ECO:0000313" key="14">
    <source>
        <dbReference type="EMBL" id="NHQ85602.1"/>
    </source>
</evidence>
<evidence type="ECO:0000256" key="3">
    <source>
        <dbReference type="ARBA" id="ARBA00012438"/>
    </source>
</evidence>
<comment type="subcellular location">
    <subcellularLocation>
        <location evidence="2">Membrane</location>
    </subcellularLocation>
</comment>
<dbReference type="PRINTS" id="PR00344">
    <property type="entry name" value="BCTRLSENSOR"/>
</dbReference>
<keyword evidence="7" id="KW-0902">Two-component regulatory system</keyword>
<evidence type="ECO:0000256" key="5">
    <source>
        <dbReference type="ARBA" id="ARBA00022679"/>
    </source>
</evidence>
<gene>
    <name evidence="14" type="ORF">HA050_05650</name>
</gene>
<dbReference type="SMART" id="SM00091">
    <property type="entry name" value="PAS"/>
    <property type="match status" value="1"/>
</dbReference>
<keyword evidence="4 8" id="KW-0597">Phosphoprotein</keyword>
<dbReference type="InterPro" id="IPR005467">
    <property type="entry name" value="His_kinase_dom"/>
</dbReference>
<comment type="catalytic activity">
    <reaction evidence="1">
        <text>ATP + protein L-histidine = ADP + protein N-phospho-L-histidine.</text>
        <dbReference type="EC" id="2.7.13.3"/>
    </reaction>
</comment>
<feature type="transmembrane region" description="Helical" evidence="9">
    <location>
        <begin position="150"/>
        <end position="174"/>
    </location>
</feature>
<evidence type="ECO:0000256" key="4">
    <source>
        <dbReference type="ARBA" id="ARBA00022553"/>
    </source>
</evidence>
<dbReference type="Pfam" id="PF02518">
    <property type="entry name" value="HATPase_c"/>
    <property type="match status" value="1"/>
</dbReference>
<keyword evidence="6" id="KW-0418">Kinase</keyword>
<name>A0ABX0KTZ1_9NEIS</name>
<dbReference type="SUPFAM" id="SSF52172">
    <property type="entry name" value="CheY-like"/>
    <property type="match status" value="2"/>
</dbReference>
<dbReference type="InterPro" id="IPR035965">
    <property type="entry name" value="PAS-like_dom_sf"/>
</dbReference>
<feature type="modified residue" description="4-aspartylphosphate" evidence="8">
    <location>
        <position position="819"/>
    </location>
</feature>
<dbReference type="SUPFAM" id="SSF47384">
    <property type="entry name" value="Homodimeric domain of signal transducing histidine kinase"/>
    <property type="match status" value="1"/>
</dbReference>
<dbReference type="Pfam" id="PF00512">
    <property type="entry name" value="HisKA"/>
    <property type="match status" value="1"/>
</dbReference>
<evidence type="ECO:0000259" key="10">
    <source>
        <dbReference type="PROSITE" id="PS50109"/>
    </source>
</evidence>
<evidence type="ECO:0000256" key="1">
    <source>
        <dbReference type="ARBA" id="ARBA00000085"/>
    </source>
</evidence>
<accession>A0ABX0KTZ1</accession>
<dbReference type="PANTHER" id="PTHR45339">
    <property type="entry name" value="HYBRID SIGNAL TRANSDUCTION HISTIDINE KINASE J"/>
    <property type="match status" value="1"/>
</dbReference>
<dbReference type="InterPro" id="IPR004358">
    <property type="entry name" value="Sig_transdc_His_kin-like_C"/>
</dbReference>
<keyword evidence="5" id="KW-0808">Transferase</keyword>
<feature type="transmembrane region" description="Helical" evidence="9">
    <location>
        <begin position="15"/>
        <end position="37"/>
    </location>
</feature>
<comment type="caution">
    <text evidence="14">The sequence shown here is derived from an EMBL/GenBank/DDBJ whole genome shotgun (WGS) entry which is preliminary data.</text>
</comment>
<feature type="domain" description="Response regulatory" evidence="11">
    <location>
        <begin position="625"/>
        <end position="742"/>
    </location>
</feature>
<evidence type="ECO:0000313" key="15">
    <source>
        <dbReference type="Proteomes" id="UP000712570"/>
    </source>
</evidence>
<dbReference type="SMART" id="SM00388">
    <property type="entry name" value="HisKA"/>
    <property type="match status" value="1"/>
</dbReference>
<dbReference type="InterPro" id="IPR003660">
    <property type="entry name" value="HAMP_dom"/>
</dbReference>
<dbReference type="EC" id="2.7.13.3" evidence="3"/>
<sequence length="896" mass="99406">MLNVFSTSLVFRSAAIVLCIALLAGAVFSGMTYVVMAKKERAQHHIRMNELLSTVEDTVKIACFLNDKNLAAEVGRGLLKNHFISQVMIQNDSHILAQVGEVKEGLQLLGDGQIVRQVTSPFNSQEVVCKIMLDLNPDVIQQSVAERSLLVVYLLLMQAFVVACAVVLIVLKLITRPIKNISDRLHHLSAELGAKLNIPAGHQHDEIGRLVDDVNALLNRLVMILDDERNLRIQRGIEEKKFRAIFENAETGIFVVDRFGRLYSYNRAFARVLGLKEPSLAHSPVRMLQEYMGEASAKCCELIELSLRENRGVSEDIFVSFIEEKENKWLSLVLNPIEEDMLQGLLNDISDRKRVEESTRQLATTLREAKLAADRANQTKSDFLANMSHEIRTPLNAILGFSALLLDTGLTPQQRDFLESINTGGDALLSQINDLLDFSKIEAGKLELEYIDFDLRRSVEESLELVAAKAVEKRLELVGLVDPSVPWRLNGDPVRLRQIVLNLLNNAIKFSSAGPVLIRVRAQAVYHDQYQLHIEVEDHGIGIDPEIRAILFQPFSQADASTTRRFGGTGLGLSICKRLAEAMGGTIDVISEPNKGATFWFEIILNRAKVNVLPPSLPLSIKGKRVLIVDDLAANRELLSLQLQSMGLETEAFGSAVAALLRLNEGNDFSVAFLDGHMPYMDGFSLAKSINAMPAHADMPLVLLSSIGGVGQTGMAQEAGFTAFLSKPIRTSQLYGCLEVVFSLSVVKPPERELLTLGVIEEQRAVIKPYLLLAEDNLLNQKIAVLMLEKMGFRVDVVGDGVAAVKAVEQQNYDLVLMDCQMPEMDGFEATRTIRNLENDKKNIIILALTANAFKEDMRRCLDAGMNGFLSKPISIDALQLEIEKWLPVKYIQGHS</sequence>
<keyword evidence="15" id="KW-1185">Reference proteome</keyword>
<feature type="domain" description="Histidine kinase" evidence="10">
    <location>
        <begin position="386"/>
        <end position="607"/>
    </location>
</feature>
<dbReference type="EMBL" id="JAAOLX010000002">
    <property type="protein sequence ID" value="NHQ85602.1"/>
    <property type="molecule type" value="Genomic_DNA"/>
</dbReference>
<dbReference type="Pfam" id="PF00072">
    <property type="entry name" value="Response_reg"/>
    <property type="match status" value="2"/>
</dbReference>
<dbReference type="InterPro" id="IPR003594">
    <property type="entry name" value="HATPase_dom"/>
</dbReference>
<dbReference type="CDD" id="cd00082">
    <property type="entry name" value="HisKA"/>
    <property type="match status" value="1"/>
</dbReference>
<dbReference type="Proteomes" id="UP000712570">
    <property type="component" value="Unassembled WGS sequence"/>
</dbReference>
<dbReference type="InterPro" id="IPR011006">
    <property type="entry name" value="CheY-like_superfamily"/>
</dbReference>
<dbReference type="SMART" id="SM00448">
    <property type="entry name" value="REC"/>
    <property type="match status" value="2"/>
</dbReference>